<dbReference type="AlphaFoldDB" id="A0A430R5C6"/>
<reference evidence="1 2" key="1">
    <citation type="journal article" date="2019" name="Extremophiles">
        <title>Biogeography of thermophiles and predominance of Thermus scotoductus in domestic water heaters.</title>
        <authorList>
            <person name="Wilpiszeski R.L."/>
            <person name="Zhang Z."/>
            <person name="House C.H."/>
        </authorList>
    </citation>
    <scope>NUCLEOTIDE SEQUENCE [LARGE SCALE GENOMIC DNA]</scope>
    <source>
        <strain evidence="1 2">34_S34</strain>
    </source>
</reference>
<accession>A0A430R5C6</accession>
<dbReference type="Proteomes" id="UP000286734">
    <property type="component" value="Unassembled WGS sequence"/>
</dbReference>
<dbReference type="RefSeq" id="WP_126200689.1">
    <property type="nucleotide sequence ID" value="NZ_PELP01000333.1"/>
</dbReference>
<name>A0A430R5C6_THESC</name>
<gene>
    <name evidence="1" type="ORF">CSW47_10610</name>
</gene>
<evidence type="ECO:0000313" key="1">
    <source>
        <dbReference type="EMBL" id="RTH02537.1"/>
    </source>
</evidence>
<comment type="caution">
    <text evidence="1">The sequence shown here is derived from an EMBL/GenBank/DDBJ whole genome shotgun (WGS) entry which is preliminary data.</text>
</comment>
<evidence type="ECO:0000313" key="2">
    <source>
        <dbReference type="Proteomes" id="UP000286734"/>
    </source>
</evidence>
<proteinExistence type="predicted"/>
<organism evidence="1 2">
    <name type="scientific">Thermus scotoductus</name>
    <dbReference type="NCBI Taxonomy" id="37636"/>
    <lineage>
        <taxon>Bacteria</taxon>
        <taxon>Thermotogati</taxon>
        <taxon>Deinococcota</taxon>
        <taxon>Deinococci</taxon>
        <taxon>Thermales</taxon>
        <taxon>Thermaceae</taxon>
        <taxon>Thermus</taxon>
    </lineage>
</organism>
<sequence>MLTGAYLIPGKSVPVAVELEDKTVLVGTARFDPTGRVWIDFSTAVKRGQVYTVSAVALEATEWTQGLPAKVGDEAPTLVADLVRGALGGISDFVKASLEATNVVTLPGGGQAVEKKVPGLEMFLLARAADLVVLPKESTAVLRTVKVERDTPVLVFFLPGPQQNPGEAPASTPGR</sequence>
<dbReference type="EMBL" id="PELP01000333">
    <property type="protein sequence ID" value="RTH02537.1"/>
    <property type="molecule type" value="Genomic_DNA"/>
</dbReference>
<protein>
    <submittedName>
        <fullName evidence="1">Uncharacterized protein</fullName>
    </submittedName>
</protein>